<dbReference type="InterPro" id="IPR050196">
    <property type="entry name" value="Cytochrome_P450_Monoox"/>
</dbReference>
<keyword evidence="10 15" id="KW-0560">Oxidoreductase</keyword>
<evidence type="ECO:0000256" key="4">
    <source>
        <dbReference type="ARBA" id="ARBA00004406"/>
    </source>
</evidence>
<evidence type="ECO:0008006" key="18">
    <source>
        <dbReference type="Google" id="ProtNLM"/>
    </source>
</evidence>
<evidence type="ECO:0000256" key="10">
    <source>
        <dbReference type="ARBA" id="ARBA00023002"/>
    </source>
</evidence>
<keyword evidence="9" id="KW-0492">Microsome</keyword>
<keyword evidence="8" id="KW-0256">Endoplasmic reticulum</keyword>
<evidence type="ECO:0000256" key="7">
    <source>
        <dbReference type="ARBA" id="ARBA00022723"/>
    </source>
</evidence>
<dbReference type="SUPFAM" id="SSF48264">
    <property type="entry name" value="Cytochrome P450"/>
    <property type="match status" value="1"/>
</dbReference>
<comment type="function">
    <text evidence="2">May be involved in the metabolism of insect hormones and in the breakdown of synthetic insecticides.</text>
</comment>
<organism evidence="16 17">
    <name type="scientific">Hypothenemus hampei</name>
    <name type="common">Coffee berry borer</name>
    <dbReference type="NCBI Taxonomy" id="57062"/>
    <lineage>
        <taxon>Eukaryota</taxon>
        <taxon>Metazoa</taxon>
        <taxon>Ecdysozoa</taxon>
        <taxon>Arthropoda</taxon>
        <taxon>Hexapoda</taxon>
        <taxon>Insecta</taxon>
        <taxon>Pterygota</taxon>
        <taxon>Neoptera</taxon>
        <taxon>Endopterygota</taxon>
        <taxon>Coleoptera</taxon>
        <taxon>Polyphaga</taxon>
        <taxon>Cucujiformia</taxon>
        <taxon>Curculionidae</taxon>
        <taxon>Scolytinae</taxon>
        <taxon>Hypothenemus</taxon>
    </lineage>
</organism>
<dbReference type="InterPro" id="IPR017972">
    <property type="entry name" value="Cyt_P450_CS"/>
</dbReference>
<comment type="similarity">
    <text evidence="5 15">Belongs to the cytochrome P450 family.</text>
</comment>
<dbReference type="Gene3D" id="1.10.630.10">
    <property type="entry name" value="Cytochrome P450"/>
    <property type="match status" value="1"/>
</dbReference>
<feature type="binding site" description="axial binding residue" evidence="14">
    <location>
        <position position="80"/>
    </location>
    <ligand>
        <name>heme</name>
        <dbReference type="ChEBI" id="CHEBI:30413"/>
    </ligand>
    <ligandPart>
        <name>Fe</name>
        <dbReference type="ChEBI" id="CHEBI:18248"/>
    </ligandPart>
</feature>
<accession>A0ABD1ENH5</accession>
<reference evidence="16 17" key="1">
    <citation type="submission" date="2024-05" db="EMBL/GenBank/DDBJ databases">
        <title>Genetic variation in Jamaican populations of the coffee berry borer (Hypothenemus hampei).</title>
        <authorList>
            <person name="Errbii M."/>
            <person name="Myrie A."/>
        </authorList>
    </citation>
    <scope>NUCLEOTIDE SEQUENCE [LARGE SCALE GENOMIC DNA]</scope>
    <source>
        <strain evidence="16">JA-Hopewell-2020-01-JO</strain>
        <tissue evidence="16">Whole body</tissue>
    </source>
</reference>
<dbReference type="GO" id="GO:0004497">
    <property type="term" value="F:monooxygenase activity"/>
    <property type="evidence" value="ECO:0007669"/>
    <property type="project" value="UniProtKB-KW"/>
</dbReference>
<evidence type="ECO:0000256" key="12">
    <source>
        <dbReference type="ARBA" id="ARBA00023033"/>
    </source>
</evidence>
<dbReference type="Proteomes" id="UP001566132">
    <property type="component" value="Unassembled WGS sequence"/>
</dbReference>
<comment type="subcellular location">
    <subcellularLocation>
        <location evidence="4">Endoplasmic reticulum membrane</location>
        <topology evidence="4">Peripheral membrane protein</topology>
    </subcellularLocation>
    <subcellularLocation>
        <location evidence="3">Microsome membrane</location>
        <topology evidence="3">Peripheral membrane protein</topology>
    </subcellularLocation>
</comment>
<sequence length="139" mass="15571">MNIVGNENVSCKDLAKLVCLEGDKLLSKGTTGIISIFHLQRDEKYWPKPLEFDPTRFLPDTIGKIKLFSLLAFSTGPRDCLAQAMAMLKITIASIVGSFQITSILYKDIEELNVMLSLELKTCEALDCHFILRTSEKSE</sequence>
<dbReference type="PRINTS" id="PR00463">
    <property type="entry name" value="EP450I"/>
</dbReference>
<dbReference type="PROSITE" id="PS00086">
    <property type="entry name" value="CYTOCHROME_P450"/>
    <property type="match status" value="1"/>
</dbReference>
<dbReference type="PANTHER" id="PTHR24291:SF189">
    <property type="entry name" value="CYTOCHROME P450 4C3-RELATED"/>
    <property type="match status" value="1"/>
</dbReference>
<evidence type="ECO:0000256" key="14">
    <source>
        <dbReference type="PIRSR" id="PIRSR602401-1"/>
    </source>
</evidence>
<dbReference type="Pfam" id="PF00067">
    <property type="entry name" value="p450"/>
    <property type="match status" value="1"/>
</dbReference>
<dbReference type="GO" id="GO:0046872">
    <property type="term" value="F:metal ion binding"/>
    <property type="evidence" value="ECO:0007669"/>
    <property type="project" value="UniProtKB-KW"/>
</dbReference>
<dbReference type="PANTHER" id="PTHR24291">
    <property type="entry name" value="CYTOCHROME P450 FAMILY 4"/>
    <property type="match status" value="1"/>
</dbReference>
<keyword evidence="7 14" id="KW-0479">Metal-binding</keyword>
<evidence type="ECO:0000256" key="8">
    <source>
        <dbReference type="ARBA" id="ARBA00022824"/>
    </source>
</evidence>
<dbReference type="EMBL" id="JBDJPC010000006">
    <property type="protein sequence ID" value="KAL1498049.1"/>
    <property type="molecule type" value="Genomic_DNA"/>
</dbReference>
<evidence type="ECO:0000256" key="11">
    <source>
        <dbReference type="ARBA" id="ARBA00023004"/>
    </source>
</evidence>
<evidence type="ECO:0000256" key="13">
    <source>
        <dbReference type="ARBA" id="ARBA00023136"/>
    </source>
</evidence>
<dbReference type="AlphaFoldDB" id="A0ABD1ENH5"/>
<keyword evidence="6 14" id="KW-0349">Heme</keyword>
<dbReference type="GO" id="GO:0005789">
    <property type="term" value="C:endoplasmic reticulum membrane"/>
    <property type="evidence" value="ECO:0007669"/>
    <property type="project" value="UniProtKB-SubCell"/>
</dbReference>
<proteinExistence type="inferred from homology"/>
<evidence type="ECO:0000256" key="9">
    <source>
        <dbReference type="ARBA" id="ARBA00022848"/>
    </source>
</evidence>
<dbReference type="InterPro" id="IPR002401">
    <property type="entry name" value="Cyt_P450_E_grp-I"/>
</dbReference>
<evidence type="ECO:0000256" key="5">
    <source>
        <dbReference type="ARBA" id="ARBA00010617"/>
    </source>
</evidence>
<keyword evidence="17" id="KW-1185">Reference proteome</keyword>
<evidence type="ECO:0000256" key="3">
    <source>
        <dbReference type="ARBA" id="ARBA00004174"/>
    </source>
</evidence>
<dbReference type="InterPro" id="IPR001128">
    <property type="entry name" value="Cyt_P450"/>
</dbReference>
<evidence type="ECO:0000313" key="17">
    <source>
        <dbReference type="Proteomes" id="UP001566132"/>
    </source>
</evidence>
<comment type="cofactor">
    <cofactor evidence="1 14">
        <name>heme</name>
        <dbReference type="ChEBI" id="CHEBI:30413"/>
    </cofactor>
</comment>
<dbReference type="InterPro" id="IPR036396">
    <property type="entry name" value="Cyt_P450_sf"/>
</dbReference>
<evidence type="ECO:0000313" key="16">
    <source>
        <dbReference type="EMBL" id="KAL1498049.1"/>
    </source>
</evidence>
<gene>
    <name evidence="16" type="ORF">ABEB36_008909</name>
</gene>
<keyword evidence="12 15" id="KW-0503">Monooxygenase</keyword>
<keyword evidence="11 14" id="KW-0408">Iron</keyword>
<name>A0ABD1ENH5_HYPHA</name>
<evidence type="ECO:0000256" key="1">
    <source>
        <dbReference type="ARBA" id="ARBA00001971"/>
    </source>
</evidence>
<keyword evidence="13" id="KW-0472">Membrane</keyword>
<evidence type="ECO:0000256" key="6">
    <source>
        <dbReference type="ARBA" id="ARBA00022617"/>
    </source>
</evidence>
<evidence type="ECO:0000256" key="15">
    <source>
        <dbReference type="RuleBase" id="RU000461"/>
    </source>
</evidence>
<comment type="caution">
    <text evidence="16">The sequence shown here is derived from an EMBL/GenBank/DDBJ whole genome shotgun (WGS) entry which is preliminary data.</text>
</comment>
<evidence type="ECO:0000256" key="2">
    <source>
        <dbReference type="ARBA" id="ARBA00003690"/>
    </source>
</evidence>
<protein>
    <recommendedName>
        <fullName evidence="18">Cytochrome P450</fullName>
    </recommendedName>
</protein>